<dbReference type="CDD" id="cd05300">
    <property type="entry name" value="2-Hacid_dh_1"/>
    <property type="match status" value="1"/>
</dbReference>
<accession>A0ABT3T3M1</accession>
<dbReference type="InterPro" id="IPR006140">
    <property type="entry name" value="D-isomer_DH_NAD-bd"/>
</dbReference>
<evidence type="ECO:0000313" key="8">
    <source>
        <dbReference type="Proteomes" id="UP001143304"/>
    </source>
</evidence>
<sequence>MTKLQQLPNAIAFFLALSSSSFAQTTPSPEAQALIEELGLRAATAPVANRPDWRPRNVAVLVLPLPGIDVDEFKQALHKAADGTDITFLKPGDSSETQAQVLKSTDGFIGLCTPSVLKQAGQNLRWIHNYFVGMDMCKGYSETQLDTITITNTKRLSGPAIAEHAIAMLLALTRDVPAYVRAQTERRFQRSPQTGMKFGELKNKTMLVVGLGGIGTEIARRAHGLGMRVIATRRSSRAGPDFVERVGLSNELHDMAAEADVIANALPLTSETAGIFNRDFFDATKRGAIFLSVGRGKSTVTADLVTALESGQLGAAGLDVTDPEPLPKSSPLWDMPNVIITPHVAAASADTFRRGQIIAVENLRRFATGTPLLNEVDLRKGY</sequence>
<dbReference type="EMBL" id="SHNO01000001">
    <property type="protein sequence ID" value="MCX2976755.1"/>
    <property type="molecule type" value="Genomic_DNA"/>
</dbReference>
<organism evidence="7 8">
    <name type="scientific">Candidatus Marimicrobium litorale</name>
    <dbReference type="NCBI Taxonomy" id="2518991"/>
    <lineage>
        <taxon>Bacteria</taxon>
        <taxon>Pseudomonadati</taxon>
        <taxon>Pseudomonadota</taxon>
        <taxon>Gammaproteobacteria</taxon>
        <taxon>Cellvibrionales</taxon>
        <taxon>Halieaceae</taxon>
        <taxon>Marimicrobium</taxon>
    </lineage>
</organism>
<keyword evidence="4" id="KW-0732">Signal</keyword>
<evidence type="ECO:0000256" key="4">
    <source>
        <dbReference type="SAM" id="SignalP"/>
    </source>
</evidence>
<evidence type="ECO:0000259" key="5">
    <source>
        <dbReference type="Pfam" id="PF00389"/>
    </source>
</evidence>
<feature type="chain" id="PRO_5046232481" evidence="4">
    <location>
        <begin position="24"/>
        <end position="382"/>
    </location>
</feature>
<dbReference type="SUPFAM" id="SSF52283">
    <property type="entry name" value="Formate/glycerate dehydrogenase catalytic domain-like"/>
    <property type="match status" value="1"/>
</dbReference>
<keyword evidence="8" id="KW-1185">Reference proteome</keyword>
<feature type="domain" description="D-isomer specific 2-hydroxyacid dehydrogenase NAD-binding" evidence="6">
    <location>
        <begin position="166"/>
        <end position="345"/>
    </location>
</feature>
<dbReference type="Pfam" id="PF02826">
    <property type="entry name" value="2-Hacid_dh_C"/>
    <property type="match status" value="1"/>
</dbReference>
<reference evidence="7" key="1">
    <citation type="submission" date="2019-02" db="EMBL/GenBank/DDBJ databases">
        <authorList>
            <person name="Li S.-H."/>
        </authorList>
    </citation>
    <scope>NUCLEOTIDE SEQUENCE</scope>
    <source>
        <strain evidence="7">IMCC11814</strain>
    </source>
</reference>
<keyword evidence="2" id="KW-0520">NAD</keyword>
<evidence type="ECO:0000256" key="2">
    <source>
        <dbReference type="ARBA" id="ARBA00023027"/>
    </source>
</evidence>
<feature type="domain" description="D-isomer specific 2-hydroxyacid dehydrogenase catalytic" evidence="5">
    <location>
        <begin position="83"/>
        <end position="376"/>
    </location>
</feature>
<dbReference type="Proteomes" id="UP001143304">
    <property type="component" value="Unassembled WGS sequence"/>
</dbReference>
<comment type="caution">
    <text evidence="7">The sequence shown here is derived from an EMBL/GenBank/DDBJ whole genome shotgun (WGS) entry which is preliminary data.</text>
</comment>
<dbReference type="InterPro" id="IPR036291">
    <property type="entry name" value="NAD(P)-bd_dom_sf"/>
</dbReference>
<dbReference type="PANTHER" id="PTHR43333:SF1">
    <property type="entry name" value="D-ISOMER SPECIFIC 2-HYDROXYACID DEHYDROGENASE NAD-BINDING DOMAIN-CONTAINING PROTEIN"/>
    <property type="match status" value="1"/>
</dbReference>
<gene>
    <name evidence="7" type="ORF">EYC82_05250</name>
</gene>
<evidence type="ECO:0000259" key="6">
    <source>
        <dbReference type="Pfam" id="PF02826"/>
    </source>
</evidence>
<proteinExistence type="inferred from homology"/>
<dbReference type="RefSeq" id="WP_279248496.1">
    <property type="nucleotide sequence ID" value="NZ_SHNO01000001.1"/>
</dbReference>
<evidence type="ECO:0000256" key="1">
    <source>
        <dbReference type="ARBA" id="ARBA00023002"/>
    </source>
</evidence>
<name>A0ABT3T3M1_9GAMM</name>
<feature type="signal peptide" evidence="4">
    <location>
        <begin position="1"/>
        <end position="23"/>
    </location>
</feature>
<evidence type="ECO:0000313" key="7">
    <source>
        <dbReference type="EMBL" id="MCX2976755.1"/>
    </source>
</evidence>
<evidence type="ECO:0000256" key="3">
    <source>
        <dbReference type="RuleBase" id="RU003719"/>
    </source>
</evidence>
<dbReference type="PANTHER" id="PTHR43333">
    <property type="entry name" value="2-HACID_DH_C DOMAIN-CONTAINING PROTEIN"/>
    <property type="match status" value="1"/>
</dbReference>
<protein>
    <submittedName>
        <fullName evidence="7">D-2-hydroxyacid dehydrogenase</fullName>
    </submittedName>
</protein>
<dbReference type="InterPro" id="IPR006139">
    <property type="entry name" value="D-isomer_2_OHA_DH_cat_dom"/>
</dbReference>
<dbReference type="Gene3D" id="3.40.50.720">
    <property type="entry name" value="NAD(P)-binding Rossmann-like Domain"/>
    <property type="match status" value="2"/>
</dbReference>
<keyword evidence="1 3" id="KW-0560">Oxidoreductase</keyword>
<dbReference type="Pfam" id="PF00389">
    <property type="entry name" value="2-Hacid_dh"/>
    <property type="match status" value="1"/>
</dbReference>
<dbReference type="SUPFAM" id="SSF51735">
    <property type="entry name" value="NAD(P)-binding Rossmann-fold domains"/>
    <property type="match status" value="1"/>
</dbReference>
<comment type="similarity">
    <text evidence="3">Belongs to the D-isomer specific 2-hydroxyacid dehydrogenase family.</text>
</comment>